<feature type="transmembrane region" description="Helical" evidence="7">
    <location>
        <begin position="277"/>
        <end position="299"/>
    </location>
</feature>
<evidence type="ECO:0000256" key="6">
    <source>
        <dbReference type="ARBA" id="ARBA00023136"/>
    </source>
</evidence>
<evidence type="ECO:0000256" key="7">
    <source>
        <dbReference type="SAM" id="Phobius"/>
    </source>
</evidence>
<comment type="subcellular location">
    <subcellularLocation>
        <location evidence="1">Cell membrane</location>
        <topology evidence="1">Multi-pass membrane protein</topology>
    </subcellularLocation>
</comment>
<proteinExistence type="inferred from homology"/>
<dbReference type="EMBL" id="JBBYHS010000002">
    <property type="protein sequence ID" value="MEL1252628.1"/>
    <property type="molecule type" value="Genomic_DNA"/>
</dbReference>
<feature type="transmembrane region" description="Helical" evidence="7">
    <location>
        <begin position="391"/>
        <end position="410"/>
    </location>
</feature>
<keyword evidence="9" id="KW-1185">Reference proteome</keyword>
<dbReference type="InterPro" id="IPR050833">
    <property type="entry name" value="Poly_Biosynth_Transport"/>
</dbReference>
<dbReference type="RefSeq" id="WP_341689189.1">
    <property type="nucleotide sequence ID" value="NZ_JBBYHS010000002.1"/>
</dbReference>
<feature type="transmembrane region" description="Helical" evidence="7">
    <location>
        <begin position="361"/>
        <end position="384"/>
    </location>
</feature>
<keyword evidence="4 7" id="KW-0812">Transmembrane</keyword>
<evidence type="ECO:0000256" key="2">
    <source>
        <dbReference type="ARBA" id="ARBA00007430"/>
    </source>
</evidence>
<keyword evidence="3" id="KW-1003">Cell membrane</keyword>
<protein>
    <submittedName>
        <fullName evidence="8">Polysaccharide biosynthesis protein</fullName>
    </submittedName>
</protein>
<comment type="caution">
    <text evidence="8">The sequence shown here is derived from an EMBL/GenBank/DDBJ whole genome shotgun (WGS) entry which is preliminary data.</text>
</comment>
<evidence type="ECO:0000256" key="4">
    <source>
        <dbReference type="ARBA" id="ARBA00022692"/>
    </source>
</evidence>
<feature type="transmembrane region" description="Helical" evidence="7">
    <location>
        <begin position="416"/>
        <end position="439"/>
    </location>
</feature>
<feature type="transmembrane region" description="Helical" evidence="7">
    <location>
        <begin position="331"/>
        <end position="349"/>
    </location>
</feature>
<gene>
    <name evidence="8" type="ORF">AAEO57_02470</name>
</gene>
<reference evidence="8 9" key="1">
    <citation type="submission" date="2024-04" db="EMBL/GenBank/DDBJ databases">
        <title>Flavobacterium sp. DGU38 16S ribosomal RNA gene Genome sequencing and assembly.</title>
        <authorList>
            <person name="Park S."/>
        </authorList>
    </citation>
    <scope>NUCLEOTIDE SEQUENCE [LARGE SCALE GENOMIC DNA]</scope>
    <source>
        <strain evidence="8 9">DGU38</strain>
    </source>
</reference>
<feature type="transmembrane region" description="Helical" evidence="7">
    <location>
        <begin position="141"/>
        <end position="164"/>
    </location>
</feature>
<evidence type="ECO:0000313" key="8">
    <source>
        <dbReference type="EMBL" id="MEL1252628.1"/>
    </source>
</evidence>
<feature type="transmembrane region" description="Helical" evidence="7">
    <location>
        <begin position="203"/>
        <end position="223"/>
    </location>
</feature>
<evidence type="ECO:0000256" key="5">
    <source>
        <dbReference type="ARBA" id="ARBA00022989"/>
    </source>
</evidence>
<feature type="transmembrane region" description="Helical" evidence="7">
    <location>
        <begin position="106"/>
        <end position="129"/>
    </location>
</feature>
<dbReference type="Proteomes" id="UP001485226">
    <property type="component" value="Unassembled WGS sequence"/>
</dbReference>
<accession>A0ABU9IJK7</accession>
<feature type="transmembrane region" description="Helical" evidence="7">
    <location>
        <begin position="176"/>
        <end position="197"/>
    </location>
</feature>
<evidence type="ECO:0000256" key="1">
    <source>
        <dbReference type="ARBA" id="ARBA00004651"/>
    </source>
</evidence>
<evidence type="ECO:0000313" key="9">
    <source>
        <dbReference type="Proteomes" id="UP001485226"/>
    </source>
</evidence>
<comment type="similarity">
    <text evidence="2">Belongs to the polysaccharide synthase family.</text>
</comment>
<keyword evidence="5 7" id="KW-1133">Transmembrane helix</keyword>
<dbReference type="PANTHER" id="PTHR30250:SF10">
    <property type="entry name" value="LIPOPOLYSACCHARIDE BIOSYNTHESIS PROTEIN WZXC"/>
    <property type="match status" value="1"/>
</dbReference>
<evidence type="ECO:0000256" key="3">
    <source>
        <dbReference type="ARBA" id="ARBA00022475"/>
    </source>
</evidence>
<keyword evidence="6 7" id="KW-0472">Membrane</keyword>
<feature type="transmembrane region" description="Helical" evidence="7">
    <location>
        <begin position="20"/>
        <end position="41"/>
    </location>
</feature>
<dbReference type="PANTHER" id="PTHR30250">
    <property type="entry name" value="PST FAMILY PREDICTED COLANIC ACID TRANSPORTER"/>
    <property type="match status" value="1"/>
</dbReference>
<sequence length="449" mass="50355">MNIRQILNTIGIDGAIFYTVLARVLQGGGGVISILFIASFLTKVEQGYYYTFGSILAIQIFFELGLSGIITQFTAHEFANLKWINNYELEGSPEAMSRLSSLLHFCIKWFTVIAFLLFFILIITGYIFFQKYGKGDSSVSWVLPWIIIAAATASSLVVTPILSFLEGLGKVKDVAVIRLIQQCSQIFILFICLISGLKLYSSPIANVISLIIAPIFIIYSSNLNRLKFIWTQLQHWKVSYKLEIFPFQWRIALSWISGYFMYQLFNPVIFATEGPVVAGQMGITLAVLNGVLTVSLSWINTKIPLLSSLVAQKNYEMLDNVFYRTMKQSNFISFICLAILISGVAFLKYKELTIGNRFLPLLPLILLSVTTFVNQFVAGLAIYLRCHKKEPFLIFSIVMGVLTAISTLLLGKIYGLIGIVAGYSALTVFVSLIWALCIFKVKKNAWHTT</sequence>
<feature type="transmembrane region" description="Helical" evidence="7">
    <location>
        <begin position="47"/>
        <end position="66"/>
    </location>
</feature>
<feature type="transmembrane region" description="Helical" evidence="7">
    <location>
        <begin position="244"/>
        <end position="265"/>
    </location>
</feature>
<name>A0ABU9IJK7_9FLAO</name>
<organism evidence="8 9">
    <name type="scientific">Flavobacterium calami</name>
    <dbReference type="NCBI Taxonomy" id="3139144"/>
    <lineage>
        <taxon>Bacteria</taxon>
        <taxon>Pseudomonadati</taxon>
        <taxon>Bacteroidota</taxon>
        <taxon>Flavobacteriia</taxon>
        <taxon>Flavobacteriales</taxon>
        <taxon>Flavobacteriaceae</taxon>
        <taxon>Flavobacterium</taxon>
    </lineage>
</organism>